<evidence type="ECO:0000313" key="3">
    <source>
        <dbReference type="Proteomes" id="UP000052052"/>
    </source>
</evidence>
<name>A0A0R0CWM4_9GAMM</name>
<dbReference type="AlphaFoldDB" id="A0A0R0CWM4"/>
<dbReference type="EMBL" id="LDJL01000007">
    <property type="protein sequence ID" value="KRG70193.1"/>
    <property type="molecule type" value="Genomic_DNA"/>
</dbReference>
<dbReference type="PATRIC" id="fig|344882.3.peg.2803"/>
<accession>A0A0R0CWM4</accession>
<protein>
    <submittedName>
        <fullName evidence="2">Uncharacterized protein</fullName>
    </submittedName>
</protein>
<feature type="region of interest" description="Disordered" evidence="1">
    <location>
        <begin position="65"/>
        <end position="86"/>
    </location>
</feature>
<gene>
    <name evidence="2" type="ORF">ABB29_07305</name>
</gene>
<organism evidence="2 3">
    <name type="scientific">Pseudoxanthomonas dokdonensis</name>
    <dbReference type="NCBI Taxonomy" id="344882"/>
    <lineage>
        <taxon>Bacteria</taxon>
        <taxon>Pseudomonadati</taxon>
        <taxon>Pseudomonadota</taxon>
        <taxon>Gammaproteobacteria</taxon>
        <taxon>Lysobacterales</taxon>
        <taxon>Lysobacteraceae</taxon>
        <taxon>Pseudoxanthomonas</taxon>
    </lineage>
</organism>
<dbReference type="Proteomes" id="UP000052052">
    <property type="component" value="Unassembled WGS sequence"/>
</dbReference>
<sequence>MWLGAAVGTLLLVLLVGWALLGYYRREISANKEELQRYENAVPIVKAFYGSDIELCGDRLCANVDPRGHKSGDKGQYQPVRSRPQP</sequence>
<evidence type="ECO:0000256" key="1">
    <source>
        <dbReference type="SAM" id="MobiDB-lite"/>
    </source>
</evidence>
<proteinExistence type="predicted"/>
<evidence type="ECO:0000313" key="2">
    <source>
        <dbReference type="EMBL" id="KRG70193.1"/>
    </source>
</evidence>
<keyword evidence="3" id="KW-1185">Reference proteome</keyword>
<reference evidence="2 3" key="1">
    <citation type="submission" date="2015-05" db="EMBL/GenBank/DDBJ databases">
        <title>Genome sequencing and analysis of members of genus Stenotrophomonas.</title>
        <authorList>
            <person name="Patil P.P."/>
            <person name="Midha S."/>
            <person name="Patil P.B."/>
        </authorList>
    </citation>
    <scope>NUCLEOTIDE SEQUENCE [LARGE SCALE GENOMIC DNA]</scope>
    <source>
        <strain evidence="2 3">DSM 21858</strain>
    </source>
</reference>
<comment type="caution">
    <text evidence="2">The sequence shown here is derived from an EMBL/GenBank/DDBJ whole genome shotgun (WGS) entry which is preliminary data.</text>
</comment>